<organism evidence="2 3">
    <name type="scientific">Arabidopsis suecica</name>
    <name type="common">Swedish thale-cress</name>
    <name type="synonym">Cardaminopsis suecica</name>
    <dbReference type="NCBI Taxonomy" id="45249"/>
    <lineage>
        <taxon>Eukaryota</taxon>
        <taxon>Viridiplantae</taxon>
        <taxon>Streptophyta</taxon>
        <taxon>Embryophyta</taxon>
        <taxon>Tracheophyta</taxon>
        <taxon>Spermatophyta</taxon>
        <taxon>Magnoliopsida</taxon>
        <taxon>eudicotyledons</taxon>
        <taxon>Gunneridae</taxon>
        <taxon>Pentapetalae</taxon>
        <taxon>rosids</taxon>
        <taxon>malvids</taxon>
        <taxon>Brassicales</taxon>
        <taxon>Brassicaceae</taxon>
        <taxon>Camelineae</taxon>
        <taxon>Arabidopsis</taxon>
    </lineage>
</organism>
<proteinExistence type="predicted"/>
<sequence>MPAPKAMITCPLVHRDLGHTPKRLPLDSRPYLSFTASVDGRKEGKLQKCSEGSRRSYESKDLQIEERTLLLAPEPFPRVRRVGFPVYPQRRSRPPPGRRPRVITHSSHNKSTLKLTYSLGQSSECGSRRSRAPAAYSSAPRNRAKWSPITRLTNSAWGGAHRAKDFSVRKLGSMDSLYSSRRYCRIME</sequence>
<geneLocation type="mitochondrion" evidence="2"/>
<keyword evidence="3" id="KW-1185">Reference proteome</keyword>
<feature type="region of interest" description="Disordered" evidence="1">
    <location>
        <begin position="123"/>
        <end position="143"/>
    </location>
</feature>
<evidence type="ECO:0000313" key="2">
    <source>
        <dbReference type="EMBL" id="KAG7528767.1"/>
    </source>
</evidence>
<evidence type="ECO:0000256" key="1">
    <source>
        <dbReference type="SAM" id="MobiDB-lite"/>
    </source>
</evidence>
<protein>
    <submittedName>
        <fullName evidence="2">Uncharacterized protein</fullName>
    </submittedName>
</protein>
<accession>A0A8T1XA15</accession>
<gene>
    <name evidence="2" type="ORF">ISN44_Un159g000330</name>
</gene>
<dbReference type="EMBL" id="JAEFBJ010000159">
    <property type="protein sequence ID" value="KAG7528767.1"/>
    <property type="molecule type" value="Genomic_DNA"/>
</dbReference>
<reference evidence="2 3" key="1">
    <citation type="submission" date="2020-12" db="EMBL/GenBank/DDBJ databases">
        <title>Concerted genomic and epigenomic changes stabilize Arabidopsis allopolyploids.</title>
        <authorList>
            <person name="Chen Z."/>
        </authorList>
    </citation>
    <scope>NUCLEOTIDE SEQUENCE [LARGE SCALE GENOMIC DNA]</scope>
    <source>
        <strain evidence="2">As9502</strain>
        <tissue evidence="2">Leaf</tissue>
    </source>
</reference>
<comment type="caution">
    <text evidence="2">The sequence shown here is derived from an EMBL/GenBank/DDBJ whole genome shotgun (WGS) entry which is preliminary data.</text>
</comment>
<name>A0A8T1XA15_ARASU</name>
<evidence type="ECO:0000313" key="3">
    <source>
        <dbReference type="Proteomes" id="UP000694251"/>
    </source>
</evidence>
<feature type="compositionally biased region" description="Low complexity" evidence="1">
    <location>
        <begin position="132"/>
        <end position="141"/>
    </location>
</feature>
<dbReference type="Proteomes" id="UP000694251">
    <property type="component" value="Unassembled WGS sequence"/>
</dbReference>
<dbReference type="AlphaFoldDB" id="A0A8T1XA15"/>
<keyword evidence="2" id="KW-0496">Mitochondrion</keyword>